<dbReference type="PANTHER" id="PTHR10060">
    <property type="entry name" value="TATD FAMILY DEOXYRIBONUCLEASE"/>
    <property type="match status" value="1"/>
</dbReference>
<evidence type="ECO:0000313" key="3">
    <source>
        <dbReference type="EMBL" id="CCC89734.1"/>
    </source>
</evidence>
<dbReference type="GO" id="GO:0005829">
    <property type="term" value="C:cytosol"/>
    <property type="evidence" value="ECO:0007669"/>
    <property type="project" value="TreeGrafter"/>
</dbReference>
<dbReference type="Gene3D" id="3.20.20.140">
    <property type="entry name" value="Metal-dependent hydrolases"/>
    <property type="match status" value="1"/>
</dbReference>
<reference evidence="3" key="1">
    <citation type="journal article" date="2012" name="Proc. Natl. Acad. Sci. U.S.A.">
        <title>Antigenic diversity is generated by distinct evolutionary mechanisms in African trypanosome species.</title>
        <authorList>
            <person name="Jackson A.P."/>
            <person name="Berry A."/>
            <person name="Aslett M."/>
            <person name="Allison H.C."/>
            <person name="Burton P."/>
            <person name="Vavrova-Anderson J."/>
            <person name="Brown R."/>
            <person name="Browne H."/>
            <person name="Corton N."/>
            <person name="Hauser H."/>
            <person name="Gamble J."/>
            <person name="Gilderthorp R."/>
            <person name="Marcello L."/>
            <person name="McQuillan J."/>
            <person name="Otto T.D."/>
            <person name="Quail M.A."/>
            <person name="Sanders M.J."/>
            <person name="van Tonder A."/>
            <person name="Ginger M.L."/>
            <person name="Field M.C."/>
            <person name="Barry J.D."/>
            <person name="Hertz-Fowler C."/>
            <person name="Berriman M."/>
        </authorList>
    </citation>
    <scope>NUCLEOTIDE SEQUENCE</scope>
    <source>
        <strain evidence="3">IL3000</strain>
    </source>
</reference>
<dbReference type="VEuPathDB" id="TriTrypDB:TcIL3000_3_1610"/>
<feature type="compositionally biased region" description="Polar residues" evidence="2">
    <location>
        <begin position="639"/>
        <end position="648"/>
    </location>
</feature>
<feature type="region of interest" description="Disordered" evidence="2">
    <location>
        <begin position="1"/>
        <end position="38"/>
    </location>
</feature>
<evidence type="ECO:0008006" key="4">
    <source>
        <dbReference type="Google" id="ProtNLM"/>
    </source>
</evidence>
<dbReference type="SUPFAM" id="SSF51556">
    <property type="entry name" value="Metallo-dependent hydrolases"/>
    <property type="match status" value="1"/>
</dbReference>
<gene>
    <name evidence="3" type="ORF">TCIL3000_3_1610</name>
</gene>
<sequence>MGFVDRGGGREAKGASLRHFKKNPGAPAARKASSMKVQPLVRVEPDPPAFNETMKNVDASVAILSRKFGTGYSEVLLRAAREGGVAATLAWSGNFEQQEMLIEACRQHNAAASVLAGEGCGKLYCLIGVHVDSVDRTHKQQQEKWMESISTWLRHQEVLGVLSGLNLSRDCGTHFAQECLLKELWWKAGELQLPIVLHICPHDHSAASPDTEAENGGEDESSATLEASNMTVDRAAELLGELLLECGGEDRCNKGGEATRKGPTAVVLYNGVGALSCSSAMRELVARCTPEDSPKTGVSATRRNVPPIYILATAEGITRGGDTQTYRPSFVQVLRKYVKPSQLVIGTGSPWNTPQNIPDKYICSIHNEPANIRYVALAVHNAIRKGISPESPEHEEFCRTVRENFLCVFFSSSSCSKNQQQQQTMQLNEVQKSEPVGRHSKPPVYFDPSIQTSTDAMNSSPESTRYYLCLKCRRKLFHERALLTHPPDAARAHFMGKQSVAAGRSDGKGKRQPAVGSCDSVCFLRVTENEDGEWCVEESDIVIHRANATVSCGGCGSKLGSAADSCSCPCGCTIAGTTARLVAAKVEAPIAPRAGGDLDELLLEAAREREMLQLEAVQGGDDAADEERRKAKEPKKNVKANNRSNFTHFRNKNFAPKQSKIQHDADSDFAGSGSVDGESDGGNNGLNNEITAEADSVRHKGRCKQKKKSIKRNAC</sequence>
<feature type="region of interest" description="Disordered" evidence="2">
    <location>
        <begin position="615"/>
        <end position="715"/>
    </location>
</feature>
<organism evidence="3">
    <name type="scientific">Trypanosoma congolense (strain IL3000)</name>
    <dbReference type="NCBI Taxonomy" id="1068625"/>
    <lineage>
        <taxon>Eukaryota</taxon>
        <taxon>Discoba</taxon>
        <taxon>Euglenozoa</taxon>
        <taxon>Kinetoplastea</taxon>
        <taxon>Metakinetoplastina</taxon>
        <taxon>Trypanosomatida</taxon>
        <taxon>Trypanosomatidae</taxon>
        <taxon>Trypanosoma</taxon>
        <taxon>Nannomonas</taxon>
    </lineage>
</organism>
<evidence type="ECO:0000256" key="2">
    <source>
        <dbReference type="SAM" id="MobiDB-lite"/>
    </source>
</evidence>
<feature type="compositionally biased region" description="Basic and acidic residues" evidence="2">
    <location>
        <begin position="626"/>
        <end position="636"/>
    </location>
</feature>
<feature type="compositionally biased region" description="Basic residues" evidence="2">
    <location>
        <begin position="699"/>
        <end position="715"/>
    </location>
</feature>
<proteinExistence type="predicted"/>
<dbReference type="GO" id="GO:0008296">
    <property type="term" value="F:3'-5'-DNA exonuclease activity"/>
    <property type="evidence" value="ECO:0007669"/>
    <property type="project" value="TreeGrafter"/>
</dbReference>
<protein>
    <recommendedName>
        <fullName evidence="4">TatD related DNase</fullName>
    </recommendedName>
</protein>
<evidence type="ECO:0000256" key="1">
    <source>
        <dbReference type="ARBA" id="ARBA00022722"/>
    </source>
</evidence>
<feature type="region of interest" description="Disordered" evidence="2">
    <location>
        <begin position="431"/>
        <end position="460"/>
    </location>
</feature>
<feature type="compositionally biased region" description="Polar residues" evidence="2">
    <location>
        <begin position="449"/>
        <end position="460"/>
    </location>
</feature>
<keyword evidence="1" id="KW-0378">Hydrolase</keyword>
<keyword evidence="1" id="KW-0540">Nuclease</keyword>
<dbReference type="Pfam" id="PF01026">
    <property type="entry name" value="TatD_DNase"/>
    <property type="match status" value="1"/>
</dbReference>
<name>G0UK29_TRYCI</name>
<dbReference type="InterPro" id="IPR032466">
    <property type="entry name" value="Metal_Hydrolase"/>
</dbReference>
<dbReference type="InterPro" id="IPR050891">
    <property type="entry name" value="TatD-type_Hydrolase"/>
</dbReference>
<dbReference type="PANTHER" id="PTHR10060:SF47">
    <property type="entry name" value="TATD RELATED DNASE"/>
    <property type="match status" value="1"/>
</dbReference>
<dbReference type="EMBL" id="HE575316">
    <property type="protein sequence ID" value="CCC89734.1"/>
    <property type="molecule type" value="Genomic_DNA"/>
</dbReference>
<dbReference type="InterPro" id="IPR001130">
    <property type="entry name" value="TatD-like"/>
</dbReference>
<accession>G0UK29</accession>
<dbReference type="AlphaFoldDB" id="G0UK29"/>